<feature type="transmembrane region" description="Helical" evidence="1">
    <location>
        <begin position="77"/>
        <end position="101"/>
    </location>
</feature>
<dbReference type="EMBL" id="KE125135">
    <property type="protein sequence ID" value="EPB71124.1"/>
    <property type="molecule type" value="Genomic_DNA"/>
</dbReference>
<dbReference type="Pfam" id="PF02932">
    <property type="entry name" value="Neur_chan_memb"/>
    <property type="match status" value="1"/>
</dbReference>
<keyword evidence="1" id="KW-1133">Transmembrane helix</keyword>
<evidence type="ECO:0000259" key="2">
    <source>
        <dbReference type="Pfam" id="PF02932"/>
    </source>
</evidence>
<evidence type="ECO:0000313" key="4">
    <source>
        <dbReference type="Proteomes" id="UP000054495"/>
    </source>
</evidence>
<evidence type="ECO:0000256" key="1">
    <source>
        <dbReference type="SAM" id="Phobius"/>
    </source>
</evidence>
<keyword evidence="1" id="KW-0472">Membrane</keyword>
<organism evidence="3 4">
    <name type="scientific">Ancylostoma ceylanicum</name>
    <dbReference type="NCBI Taxonomy" id="53326"/>
    <lineage>
        <taxon>Eukaryota</taxon>
        <taxon>Metazoa</taxon>
        <taxon>Ecdysozoa</taxon>
        <taxon>Nematoda</taxon>
        <taxon>Chromadorea</taxon>
        <taxon>Rhabditida</taxon>
        <taxon>Rhabditina</taxon>
        <taxon>Rhabditomorpha</taxon>
        <taxon>Strongyloidea</taxon>
        <taxon>Ancylostomatidae</taxon>
        <taxon>Ancylostomatinae</taxon>
        <taxon>Ancylostoma</taxon>
    </lineage>
</organism>
<dbReference type="SUPFAM" id="SSF90112">
    <property type="entry name" value="Neurotransmitter-gated ion-channel transmembrane pore"/>
    <property type="match status" value="1"/>
</dbReference>
<dbReference type="Proteomes" id="UP000054495">
    <property type="component" value="Unassembled WGS sequence"/>
</dbReference>
<feature type="domain" description="Neurotransmitter-gated ion-channel transmembrane" evidence="2">
    <location>
        <begin position="39"/>
        <end position="94"/>
    </location>
</feature>
<dbReference type="GO" id="GO:0006811">
    <property type="term" value="P:monoatomic ion transport"/>
    <property type="evidence" value="ECO:0007669"/>
    <property type="project" value="InterPro"/>
</dbReference>
<feature type="non-terminal residue" evidence="3">
    <location>
        <position position="1"/>
    </location>
</feature>
<dbReference type="InterPro" id="IPR006029">
    <property type="entry name" value="Neurotrans-gated_channel_TM"/>
</dbReference>
<dbReference type="InterPro" id="IPR036719">
    <property type="entry name" value="Neuro-gated_channel_TM_sf"/>
</dbReference>
<keyword evidence="4" id="KW-1185">Reference proteome</keyword>
<accession>A0A0D6LGL0</accession>
<sequence>LEACHLSEATVPKVKSSNEVLKFQITAPIDLGQQATLLILQRIYHELKVVTKRMIDTDREEQASNNWKFAAMVVDRLCLYVFTLFILASTIGIFSSAPYLVA</sequence>
<dbReference type="AlphaFoldDB" id="A0A0D6LGL0"/>
<reference evidence="3 4" key="1">
    <citation type="submission" date="2013-05" db="EMBL/GenBank/DDBJ databases">
        <title>Draft genome of the parasitic nematode Anyclostoma ceylanicum.</title>
        <authorList>
            <person name="Mitreva M."/>
        </authorList>
    </citation>
    <scope>NUCLEOTIDE SEQUENCE [LARGE SCALE GENOMIC DNA]</scope>
</reference>
<dbReference type="GO" id="GO:0016020">
    <property type="term" value="C:membrane"/>
    <property type="evidence" value="ECO:0007669"/>
    <property type="project" value="InterPro"/>
</dbReference>
<protein>
    <recommendedName>
        <fullName evidence="2">Neurotransmitter-gated ion-channel transmembrane domain-containing protein</fullName>
    </recommendedName>
</protein>
<gene>
    <name evidence="3" type="ORF">ANCCEY_09785</name>
</gene>
<proteinExistence type="predicted"/>
<dbReference type="Gene3D" id="1.20.58.390">
    <property type="entry name" value="Neurotransmitter-gated ion-channel transmembrane domain"/>
    <property type="match status" value="1"/>
</dbReference>
<dbReference type="InterPro" id="IPR038050">
    <property type="entry name" value="Neuro_actylchol_rec"/>
</dbReference>
<keyword evidence="1" id="KW-0812">Transmembrane</keyword>
<name>A0A0D6LGL0_9BILA</name>
<evidence type="ECO:0000313" key="3">
    <source>
        <dbReference type="EMBL" id="EPB71124.1"/>
    </source>
</evidence>